<dbReference type="HOGENOM" id="CLU_066192_4_0_9"/>
<dbReference type="RefSeq" id="WP_013655816.1">
    <property type="nucleotide sequence ID" value="NC_015275.1"/>
</dbReference>
<dbReference type="Proteomes" id="UP000008467">
    <property type="component" value="Chromosome"/>
</dbReference>
<keyword evidence="3" id="KW-1185">Reference proteome</keyword>
<sequence>MYSIFEQLLQKNGVSSYKVSKDTGIAQSVFSGWKSGKSQIKQDKLKILADYFGVSLNYMMGIEDKDVYENELEAKNATEKELLLLCRKVNDAPEEVREQIVEQFKNTIDIYLKAKGIK</sequence>
<feature type="domain" description="HTH cro/C1-type" evidence="1">
    <location>
        <begin position="5"/>
        <end position="59"/>
    </location>
</feature>
<dbReference type="eggNOG" id="COG3093">
    <property type="taxonomic scope" value="Bacteria"/>
</dbReference>
<evidence type="ECO:0000313" key="2">
    <source>
        <dbReference type="EMBL" id="ADZ82515.1"/>
    </source>
</evidence>
<dbReference type="EMBL" id="CP002582">
    <property type="protein sequence ID" value="ADZ82515.1"/>
    <property type="molecule type" value="Genomic_DNA"/>
</dbReference>
<proteinExistence type="predicted"/>
<dbReference type="InterPro" id="IPR010982">
    <property type="entry name" value="Lambda_DNA-bd_dom_sf"/>
</dbReference>
<evidence type="ECO:0000259" key="1">
    <source>
        <dbReference type="PROSITE" id="PS50943"/>
    </source>
</evidence>
<dbReference type="SMART" id="SM00530">
    <property type="entry name" value="HTH_XRE"/>
    <property type="match status" value="1"/>
</dbReference>
<dbReference type="AlphaFoldDB" id="F2JPG7"/>
<dbReference type="PROSITE" id="PS50943">
    <property type="entry name" value="HTH_CROC1"/>
    <property type="match status" value="1"/>
</dbReference>
<dbReference type="SUPFAM" id="SSF47413">
    <property type="entry name" value="lambda repressor-like DNA-binding domains"/>
    <property type="match status" value="1"/>
</dbReference>
<name>F2JPG7_CELLD</name>
<dbReference type="Pfam" id="PF01381">
    <property type="entry name" value="HTH_3"/>
    <property type="match status" value="1"/>
</dbReference>
<accession>F2JPG7</accession>
<reference evidence="2 3" key="1">
    <citation type="journal article" date="2011" name="J. Bacteriol.">
        <title>Complete genome sequence of the cellulose-degrading bacterium Cellulosilyticum lentocellum.</title>
        <authorList>
            <consortium name="US DOE Joint Genome Institute"/>
            <person name="Miller D.A."/>
            <person name="Suen G."/>
            <person name="Bruce D."/>
            <person name="Copeland A."/>
            <person name="Cheng J.F."/>
            <person name="Detter C."/>
            <person name="Goodwin L.A."/>
            <person name="Han C.S."/>
            <person name="Hauser L.J."/>
            <person name="Land M.L."/>
            <person name="Lapidus A."/>
            <person name="Lucas S."/>
            <person name="Meincke L."/>
            <person name="Pitluck S."/>
            <person name="Tapia R."/>
            <person name="Teshima H."/>
            <person name="Woyke T."/>
            <person name="Fox B.G."/>
            <person name="Angert E.R."/>
            <person name="Currie C.R."/>
        </authorList>
    </citation>
    <scope>NUCLEOTIDE SEQUENCE [LARGE SCALE GENOMIC DNA]</scope>
    <source>
        <strain evidence="3">ATCC 49066 / DSM 5427 / NCIMB 11756 / RHM5</strain>
    </source>
</reference>
<organism evidence="2 3">
    <name type="scientific">Cellulosilyticum lentocellum (strain ATCC 49066 / DSM 5427 / NCIMB 11756 / RHM5)</name>
    <name type="common">Clostridium lentocellum</name>
    <dbReference type="NCBI Taxonomy" id="642492"/>
    <lineage>
        <taxon>Bacteria</taxon>
        <taxon>Bacillati</taxon>
        <taxon>Bacillota</taxon>
        <taxon>Clostridia</taxon>
        <taxon>Lachnospirales</taxon>
        <taxon>Cellulosilyticaceae</taxon>
        <taxon>Cellulosilyticum</taxon>
    </lineage>
</organism>
<gene>
    <name evidence="2" type="ordered locus">Clole_0782</name>
</gene>
<dbReference type="KEGG" id="cle:Clole_0782"/>
<dbReference type="STRING" id="642492.Clole_0782"/>
<evidence type="ECO:0000313" key="3">
    <source>
        <dbReference type="Proteomes" id="UP000008467"/>
    </source>
</evidence>
<dbReference type="CDD" id="cd00093">
    <property type="entry name" value="HTH_XRE"/>
    <property type="match status" value="1"/>
</dbReference>
<protein>
    <submittedName>
        <fullName evidence="2">Helix-turn-helix domain protein</fullName>
    </submittedName>
</protein>
<dbReference type="InterPro" id="IPR001387">
    <property type="entry name" value="Cro/C1-type_HTH"/>
</dbReference>
<dbReference type="Gene3D" id="1.10.260.40">
    <property type="entry name" value="lambda repressor-like DNA-binding domains"/>
    <property type="match status" value="1"/>
</dbReference>
<dbReference type="GO" id="GO:0003677">
    <property type="term" value="F:DNA binding"/>
    <property type="evidence" value="ECO:0007669"/>
    <property type="project" value="InterPro"/>
</dbReference>